<keyword evidence="2" id="KW-0472">Membrane</keyword>
<feature type="transmembrane region" description="Helical" evidence="2">
    <location>
        <begin position="213"/>
        <end position="233"/>
    </location>
</feature>
<dbReference type="Proteomes" id="UP000728185">
    <property type="component" value="Unassembled WGS sequence"/>
</dbReference>
<gene>
    <name evidence="3" type="ORF">FBUS_08202</name>
</gene>
<dbReference type="AlphaFoldDB" id="A0A8E0VHJ9"/>
<evidence type="ECO:0000256" key="1">
    <source>
        <dbReference type="SAM" id="MobiDB-lite"/>
    </source>
</evidence>
<keyword evidence="2" id="KW-0812">Transmembrane</keyword>
<evidence type="ECO:0000256" key="2">
    <source>
        <dbReference type="SAM" id="Phobius"/>
    </source>
</evidence>
<evidence type="ECO:0000313" key="4">
    <source>
        <dbReference type="Proteomes" id="UP000728185"/>
    </source>
</evidence>
<organism evidence="3 4">
    <name type="scientific">Fasciolopsis buskii</name>
    <dbReference type="NCBI Taxonomy" id="27845"/>
    <lineage>
        <taxon>Eukaryota</taxon>
        <taxon>Metazoa</taxon>
        <taxon>Spiralia</taxon>
        <taxon>Lophotrochozoa</taxon>
        <taxon>Platyhelminthes</taxon>
        <taxon>Trematoda</taxon>
        <taxon>Digenea</taxon>
        <taxon>Plagiorchiida</taxon>
        <taxon>Echinostomata</taxon>
        <taxon>Echinostomatoidea</taxon>
        <taxon>Fasciolidae</taxon>
        <taxon>Fasciolopsis</taxon>
    </lineage>
</organism>
<feature type="region of interest" description="Disordered" evidence="1">
    <location>
        <begin position="90"/>
        <end position="142"/>
    </location>
</feature>
<keyword evidence="2" id="KW-1133">Transmembrane helix</keyword>
<accession>A0A8E0VHJ9</accession>
<feature type="compositionally biased region" description="Low complexity" evidence="1">
    <location>
        <begin position="90"/>
        <end position="104"/>
    </location>
</feature>
<feature type="region of interest" description="Disordered" evidence="1">
    <location>
        <begin position="1"/>
        <end position="39"/>
    </location>
</feature>
<reference evidence="3" key="1">
    <citation type="submission" date="2019-05" db="EMBL/GenBank/DDBJ databases">
        <title>Annotation for the trematode Fasciolopsis buski.</title>
        <authorList>
            <person name="Choi Y.-J."/>
        </authorList>
    </citation>
    <scope>NUCLEOTIDE SEQUENCE</scope>
    <source>
        <strain evidence="3">HT</strain>
        <tissue evidence="3">Whole worm</tissue>
    </source>
</reference>
<sequence length="243" mass="25885">MILGENQKTEPGPPKTSAGSSVAITGSTQTRSSSAAAGPEFLRRLLHNARRSSGSLLAPDAAAAGTAGGSSGSVLRRAGAVRYKLTPSDANASKLGSKSNNGSSPAAEDISTTQPKPSGRISRAIGRSRHSSHSQSEPVTVDLPGYSRRSRLRCACIAQFLHLIDRGTYLRPTGPTGTVDFERPNVLPSGIGRLSLPLVPDERIVIQRIREQVGALFFMVYTLFRLPLAVQMISRSRLDFHNL</sequence>
<evidence type="ECO:0000313" key="3">
    <source>
        <dbReference type="EMBL" id="KAA0188632.1"/>
    </source>
</evidence>
<comment type="caution">
    <text evidence="3">The sequence shown here is derived from an EMBL/GenBank/DDBJ whole genome shotgun (WGS) entry which is preliminary data.</text>
</comment>
<dbReference type="EMBL" id="LUCM01008306">
    <property type="protein sequence ID" value="KAA0188632.1"/>
    <property type="molecule type" value="Genomic_DNA"/>
</dbReference>
<keyword evidence="4" id="KW-1185">Reference proteome</keyword>
<name>A0A8E0VHJ9_9TREM</name>
<protein>
    <submittedName>
        <fullName evidence="3">Uncharacterized protein</fullName>
    </submittedName>
</protein>
<feature type="compositionally biased region" description="Polar residues" evidence="1">
    <location>
        <begin position="17"/>
        <end position="35"/>
    </location>
</feature>
<proteinExistence type="predicted"/>